<dbReference type="GO" id="GO:0005615">
    <property type="term" value="C:extracellular space"/>
    <property type="evidence" value="ECO:0007669"/>
    <property type="project" value="TreeGrafter"/>
</dbReference>
<dbReference type="InParanoid" id="A0A3Q0FUK5"/>
<dbReference type="CTD" id="10855"/>
<feature type="non-terminal residue" evidence="2">
    <location>
        <position position="89"/>
    </location>
</feature>
<dbReference type="GO" id="GO:0060055">
    <property type="term" value="P:angiogenesis involved in wound healing"/>
    <property type="evidence" value="ECO:0007669"/>
    <property type="project" value="TreeGrafter"/>
</dbReference>
<sequence length="89" mass="9594">MDYVLSAALRGPPAAEVSAAFLSLTLDASLAAAPQYIALLGNHKLRTLAKGLSPGFLRFGGTNTDFLIFDPTKDSTLEERELWELQGNQ</sequence>
<dbReference type="GO" id="GO:0031012">
    <property type="term" value="C:extracellular matrix"/>
    <property type="evidence" value="ECO:0007669"/>
    <property type="project" value="TreeGrafter"/>
</dbReference>
<dbReference type="KEGG" id="asn:112548801"/>
<dbReference type="GeneID" id="112548801"/>
<reference evidence="2" key="1">
    <citation type="submission" date="2025-08" db="UniProtKB">
        <authorList>
            <consortium name="RefSeq"/>
        </authorList>
    </citation>
    <scope>IDENTIFICATION</scope>
</reference>
<dbReference type="Proteomes" id="UP000189705">
    <property type="component" value="Unplaced"/>
</dbReference>
<dbReference type="RefSeq" id="XP_025051306.1">
    <property type="nucleotide sequence ID" value="XM_025195521.1"/>
</dbReference>
<protein>
    <submittedName>
        <fullName evidence="2">Heparanase</fullName>
    </submittedName>
</protein>
<keyword evidence="1" id="KW-1185">Reference proteome</keyword>
<dbReference type="PANTHER" id="PTHR46145:SF3">
    <property type="entry name" value="HEPARANASE"/>
    <property type="match status" value="1"/>
</dbReference>
<dbReference type="GO" id="GO:0007160">
    <property type="term" value="P:cell-matrix adhesion"/>
    <property type="evidence" value="ECO:0007669"/>
    <property type="project" value="TreeGrafter"/>
</dbReference>
<dbReference type="Gene3D" id="3.20.20.80">
    <property type="entry name" value="Glycosidases"/>
    <property type="match status" value="1"/>
</dbReference>
<accession>A0A3Q0FUK5</accession>
<dbReference type="AlphaFoldDB" id="A0A3Q0FUK5"/>
<gene>
    <name evidence="2" type="primary">HPSE</name>
</gene>
<proteinExistence type="predicted"/>
<evidence type="ECO:0000313" key="1">
    <source>
        <dbReference type="Proteomes" id="UP000189705"/>
    </source>
</evidence>
<dbReference type="STRING" id="38654.A0A3Q0FUK5"/>
<organism evidence="1 2">
    <name type="scientific">Alligator sinensis</name>
    <name type="common">Chinese alligator</name>
    <dbReference type="NCBI Taxonomy" id="38654"/>
    <lineage>
        <taxon>Eukaryota</taxon>
        <taxon>Metazoa</taxon>
        <taxon>Chordata</taxon>
        <taxon>Craniata</taxon>
        <taxon>Vertebrata</taxon>
        <taxon>Euteleostomi</taxon>
        <taxon>Archelosauria</taxon>
        <taxon>Archosauria</taxon>
        <taxon>Crocodylia</taxon>
        <taxon>Alligatoridae</taxon>
        <taxon>Alligatorinae</taxon>
        <taxon>Alligator</taxon>
    </lineage>
</organism>
<name>A0A3Q0FUK5_ALLSI</name>
<evidence type="ECO:0000313" key="2">
    <source>
        <dbReference type="RefSeq" id="XP_025051306.1"/>
    </source>
</evidence>
<dbReference type="PANTHER" id="PTHR46145">
    <property type="entry name" value="HEPARANASE"/>
    <property type="match status" value="1"/>
</dbReference>